<evidence type="ECO:0000313" key="2">
    <source>
        <dbReference type="Proteomes" id="UP000321424"/>
    </source>
</evidence>
<accession>A0A511MMW0</accession>
<dbReference type="Proteomes" id="UP000321424">
    <property type="component" value="Unassembled WGS sequence"/>
</dbReference>
<comment type="caution">
    <text evidence="1">The sequence shown here is derived from an EMBL/GenBank/DDBJ whole genome shotgun (WGS) entry which is preliminary data.</text>
</comment>
<keyword evidence="2" id="KW-1185">Reference proteome</keyword>
<dbReference type="RefSeq" id="WP_147139224.1">
    <property type="nucleotide sequence ID" value="NZ_BJXA01000060.1"/>
</dbReference>
<reference evidence="1 2" key="1">
    <citation type="submission" date="2019-07" db="EMBL/GenBank/DDBJ databases">
        <title>Whole genome shotgun sequence of Nocardia ninae NBRC 108245.</title>
        <authorList>
            <person name="Hosoyama A."/>
            <person name="Uohara A."/>
            <person name="Ohji S."/>
            <person name="Ichikawa N."/>
        </authorList>
    </citation>
    <scope>NUCLEOTIDE SEQUENCE [LARGE SCALE GENOMIC DNA]</scope>
    <source>
        <strain evidence="1 2">NBRC 108245</strain>
    </source>
</reference>
<evidence type="ECO:0000313" key="1">
    <source>
        <dbReference type="EMBL" id="GEM41955.1"/>
    </source>
</evidence>
<protein>
    <submittedName>
        <fullName evidence="1">Uncharacterized protein</fullName>
    </submittedName>
</protein>
<dbReference type="EMBL" id="BJXA01000060">
    <property type="protein sequence ID" value="GEM41955.1"/>
    <property type="molecule type" value="Genomic_DNA"/>
</dbReference>
<gene>
    <name evidence="1" type="ORF">NN4_64740</name>
</gene>
<name>A0A511MMW0_9NOCA</name>
<organism evidence="1 2">
    <name type="scientific">Nocardia ninae NBRC 108245</name>
    <dbReference type="NCBI Taxonomy" id="1210091"/>
    <lineage>
        <taxon>Bacteria</taxon>
        <taxon>Bacillati</taxon>
        <taxon>Actinomycetota</taxon>
        <taxon>Actinomycetes</taxon>
        <taxon>Mycobacteriales</taxon>
        <taxon>Nocardiaceae</taxon>
        <taxon>Nocardia</taxon>
    </lineage>
</organism>
<dbReference type="AlphaFoldDB" id="A0A511MMW0"/>
<proteinExistence type="predicted"/>
<sequence length="151" mass="16498">MPTDLIELRRAAIEALLARRDTPDHTPLPDVEHAVTQALLSGVDAVTIATGAEVADPLELLPFLTPSVVADDQQRAVIELRAALLRGQYDAAQDRLRDVRAALSAEMTDLNANGKGVPETQLATMFRMTRPTIRNFLGKASPNFKSSRKNR</sequence>